<dbReference type="InterPro" id="IPR036388">
    <property type="entry name" value="WH-like_DNA-bd_sf"/>
</dbReference>
<dbReference type="PROSITE" id="PS50110">
    <property type="entry name" value="RESPONSE_REGULATORY"/>
    <property type="match status" value="1"/>
</dbReference>
<evidence type="ECO:0000256" key="3">
    <source>
        <dbReference type="ARBA" id="ARBA00023125"/>
    </source>
</evidence>
<dbReference type="Pfam" id="PF00486">
    <property type="entry name" value="Trans_reg_C"/>
    <property type="match status" value="1"/>
</dbReference>
<dbReference type="InterPro" id="IPR039420">
    <property type="entry name" value="WalR-like"/>
</dbReference>
<dbReference type="CDD" id="cd17574">
    <property type="entry name" value="REC_OmpR"/>
    <property type="match status" value="1"/>
</dbReference>
<dbReference type="InterPro" id="IPR016032">
    <property type="entry name" value="Sig_transdc_resp-reg_C-effctor"/>
</dbReference>
<name>A0ABT8Y6K3_9SPHN</name>
<reference evidence="8" key="1">
    <citation type="submission" date="2023-07" db="EMBL/GenBank/DDBJ databases">
        <authorList>
            <person name="Kim M."/>
        </authorList>
    </citation>
    <scope>NUCLEOTIDE SEQUENCE</scope>
    <source>
        <strain evidence="8">BIUV-7</strain>
    </source>
</reference>
<feature type="modified residue" description="4-aspartylphosphate" evidence="4">
    <location>
        <position position="106"/>
    </location>
</feature>
<keyword evidence="1 4" id="KW-0597">Phosphoprotein</keyword>
<dbReference type="RefSeq" id="WP_303540247.1">
    <property type="nucleotide sequence ID" value="NZ_JAUOTP010000002.1"/>
</dbReference>
<dbReference type="SUPFAM" id="SSF46894">
    <property type="entry name" value="C-terminal effector domain of the bipartite response regulators"/>
    <property type="match status" value="1"/>
</dbReference>
<dbReference type="PROSITE" id="PS51755">
    <property type="entry name" value="OMPR_PHOB"/>
    <property type="match status" value="1"/>
</dbReference>
<dbReference type="Gene3D" id="1.10.10.10">
    <property type="entry name" value="Winged helix-like DNA-binding domain superfamily/Winged helix DNA-binding domain"/>
    <property type="match status" value="1"/>
</dbReference>
<keyword evidence="3 5" id="KW-0238">DNA-binding</keyword>
<dbReference type="Gene3D" id="3.40.50.2300">
    <property type="match status" value="1"/>
</dbReference>
<proteinExistence type="predicted"/>
<organism evidence="8 9">
    <name type="scientific">Sphingomonas natans</name>
    <dbReference type="NCBI Taxonomy" id="3063330"/>
    <lineage>
        <taxon>Bacteria</taxon>
        <taxon>Pseudomonadati</taxon>
        <taxon>Pseudomonadota</taxon>
        <taxon>Alphaproteobacteria</taxon>
        <taxon>Sphingomonadales</taxon>
        <taxon>Sphingomonadaceae</taxon>
        <taxon>Sphingomonas</taxon>
    </lineage>
</organism>
<feature type="domain" description="OmpR/PhoB-type" evidence="7">
    <location>
        <begin position="181"/>
        <end position="280"/>
    </location>
</feature>
<accession>A0ABT8Y6K3</accession>
<dbReference type="EMBL" id="JAUOTP010000002">
    <property type="protein sequence ID" value="MDO6413637.1"/>
    <property type="molecule type" value="Genomic_DNA"/>
</dbReference>
<dbReference type="Gene3D" id="6.10.250.690">
    <property type="match status" value="1"/>
</dbReference>
<evidence type="ECO:0000313" key="9">
    <source>
        <dbReference type="Proteomes" id="UP001169764"/>
    </source>
</evidence>
<gene>
    <name evidence="8" type="ORF">Q4F19_04510</name>
</gene>
<evidence type="ECO:0000313" key="8">
    <source>
        <dbReference type="EMBL" id="MDO6413637.1"/>
    </source>
</evidence>
<dbReference type="PANTHER" id="PTHR48111:SF40">
    <property type="entry name" value="PHOSPHATE REGULON TRANSCRIPTIONAL REGULATORY PROTEIN PHOB"/>
    <property type="match status" value="1"/>
</dbReference>
<feature type="domain" description="Response regulatory" evidence="6">
    <location>
        <begin position="57"/>
        <end position="172"/>
    </location>
</feature>
<dbReference type="InterPro" id="IPR001789">
    <property type="entry name" value="Sig_transdc_resp-reg_receiver"/>
</dbReference>
<dbReference type="Pfam" id="PF00072">
    <property type="entry name" value="Response_reg"/>
    <property type="match status" value="1"/>
</dbReference>
<dbReference type="Proteomes" id="UP001169764">
    <property type="component" value="Unassembled WGS sequence"/>
</dbReference>
<evidence type="ECO:0000256" key="5">
    <source>
        <dbReference type="PROSITE-ProRule" id="PRU01091"/>
    </source>
</evidence>
<keyword evidence="9" id="KW-1185">Reference proteome</keyword>
<evidence type="ECO:0000256" key="1">
    <source>
        <dbReference type="ARBA" id="ARBA00022553"/>
    </source>
</evidence>
<keyword evidence="2" id="KW-0902">Two-component regulatory system</keyword>
<evidence type="ECO:0000256" key="2">
    <source>
        <dbReference type="ARBA" id="ARBA00023012"/>
    </source>
</evidence>
<dbReference type="CDD" id="cd00383">
    <property type="entry name" value="trans_reg_C"/>
    <property type="match status" value="1"/>
</dbReference>
<comment type="caution">
    <text evidence="8">The sequence shown here is derived from an EMBL/GenBank/DDBJ whole genome shotgun (WGS) entry which is preliminary data.</text>
</comment>
<dbReference type="SMART" id="SM00862">
    <property type="entry name" value="Trans_reg_C"/>
    <property type="match status" value="1"/>
</dbReference>
<dbReference type="SMART" id="SM00448">
    <property type="entry name" value="REC"/>
    <property type="match status" value="1"/>
</dbReference>
<sequence length="289" mass="31975">MTQDRNGDAFDGAFSPITAALLRTGSTDAPGDYANDPIWVSGEKTSPLRRLTAYPMRIGVLEDDAALAEHVVSTLRSAGHVVQCFGDGKALLARLKRETFDMMVLDWNVPEVAGIDVLRWARAHLDGPMPVLFLTSRTDEADIVQALDAGADDYVAKPVRGGELIARVNALLRRSYPAPAKDVERFDNHVFDHRSGGVSLGGDQVALTPKEFELGLLLFRNLDRAMSRSYMMDAVWGHDPELLTRTLDVHVSRVREKLKLRPALGYKLVPVYSYGYRLEKIDPAAGETW</sequence>
<dbReference type="InterPro" id="IPR001867">
    <property type="entry name" value="OmpR/PhoB-type_DNA-bd"/>
</dbReference>
<feature type="DNA-binding region" description="OmpR/PhoB-type" evidence="5">
    <location>
        <begin position="181"/>
        <end position="280"/>
    </location>
</feature>
<dbReference type="SUPFAM" id="SSF52172">
    <property type="entry name" value="CheY-like"/>
    <property type="match status" value="1"/>
</dbReference>
<dbReference type="InterPro" id="IPR011006">
    <property type="entry name" value="CheY-like_superfamily"/>
</dbReference>
<protein>
    <submittedName>
        <fullName evidence="8">Response regulator transcription factor</fullName>
    </submittedName>
</protein>
<evidence type="ECO:0000259" key="7">
    <source>
        <dbReference type="PROSITE" id="PS51755"/>
    </source>
</evidence>
<dbReference type="PANTHER" id="PTHR48111">
    <property type="entry name" value="REGULATOR OF RPOS"/>
    <property type="match status" value="1"/>
</dbReference>
<evidence type="ECO:0000256" key="4">
    <source>
        <dbReference type="PROSITE-ProRule" id="PRU00169"/>
    </source>
</evidence>
<evidence type="ECO:0000259" key="6">
    <source>
        <dbReference type="PROSITE" id="PS50110"/>
    </source>
</evidence>